<dbReference type="Pfam" id="PF12889">
    <property type="entry name" value="DUF3829"/>
    <property type="match status" value="1"/>
</dbReference>
<sequence length="338" mass="37413">MKMLTALLITCFLLAACSTIGEPQKQQEKKAAVQADPSIAAAIKYSAYMELDLFIASKLNETESFYFRNFGAGEELDVIGKSVAYTGIFLKINNYALKGIEELAKSEPRIEKVDALAAELAPNLNELIGLYGEADTYYLMKNYADDDYSKGKTLHQQILTLHKETAPLLAEFSDALGEQLVPWLKTTMESLDSNHDVEAAAIQTLLSALALDSLLAKQGQGAGIDQLDAAQVKTLYDQLDEHIKALLHLTKDAELLEKEKLDEWLVGDNKLMLAVIEGKAAATDINQSLLQKKKASGTGNKDKDDIAKATAEIRKYRISVKKMFTAYMEYFNKADKRQ</sequence>
<evidence type="ECO:0000256" key="1">
    <source>
        <dbReference type="SAM" id="SignalP"/>
    </source>
</evidence>
<accession>A0A917HL13</accession>
<keyword evidence="3" id="KW-1185">Reference proteome</keyword>
<reference evidence="2 3" key="1">
    <citation type="journal article" date="2014" name="Int. J. Syst. Evol. Microbiol.">
        <title>Complete genome sequence of Corynebacterium casei LMG S-19264T (=DSM 44701T), isolated from a smear-ripened cheese.</title>
        <authorList>
            <consortium name="US DOE Joint Genome Institute (JGI-PGF)"/>
            <person name="Walter F."/>
            <person name="Albersmeier A."/>
            <person name="Kalinowski J."/>
            <person name="Ruckert C."/>
        </authorList>
    </citation>
    <scope>NUCLEOTIDE SEQUENCE [LARGE SCALE GENOMIC DNA]</scope>
    <source>
        <strain evidence="2 3">CGMCC 1.15286</strain>
    </source>
</reference>
<evidence type="ECO:0000313" key="2">
    <source>
        <dbReference type="EMBL" id="GGG82946.1"/>
    </source>
</evidence>
<organism evidence="2 3">
    <name type="scientific">Paenibacillus radicis</name>
    <name type="common">ex Gao et al. 2016</name>
    <dbReference type="NCBI Taxonomy" id="1737354"/>
    <lineage>
        <taxon>Bacteria</taxon>
        <taxon>Bacillati</taxon>
        <taxon>Bacillota</taxon>
        <taxon>Bacilli</taxon>
        <taxon>Bacillales</taxon>
        <taxon>Paenibacillaceae</taxon>
        <taxon>Paenibacillus</taxon>
    </lineage>
</organism>
<proteinExistence type="predicted"/>
<feature type="signal peptide" evidence="1">
    <location>
        <begin position="1"/>
        <end position="15"/>
    </location>
</feature>
<feature type="chain" id="PRO_5039132499" description="DUF3829 domain-containing protein" evidence="1">
    <location>
        <begin position="16"/>
        <end position="338"/>
    </location>
</feature>
<evidence type="ECO:0008006" key="4">
    <source>
        <dbReference type="Google" id="ProtNLM"/>
    </source>
</evidence>
<keyword evidence="1" id="KW-0732">Signal</keyword>
<dbReference type="InterPro" id="IPR024291">
    <property type="entry name" value="DUF3829"/>
</dbReference>
<comment type="caution">
    <text evidence="2">The sequence shown here is derived from an EMBL/GenBank/DDBJ whole genome shotgun (WGS) entry which is preliminary data.</text>
</comment>
<name>A0A917HL13_9BACL</name>
<dbReference type="Proteomes" id="UP000600247">
    <property type="component" value="Unassembled WGS sequence"/>
</dbReference>
<dbReference type="PROSITE" id="PS51257">
    <property type="entry name" value="PROKAR_LIPOPROTEIN"/>
    <property type="match status" value="1"/>
</dbReference>
<gene>
    <name evidence="2" type="ORF">GCM10010918_45590</name>
</gene>
<dbReference type="EMBL" id="BMHY01000011">
    <property type="protein sequence ID" value="GGG82946.1"/>
    <property type="molecule type" value="Genomic_DNA"/>
</dbReference>
<evidence type="ECO:0000313" key="3">
    <source>
        <dbReference type="Proteomes" id="UP000600247"/>
    </source>
</evidence>
<protein>
    <recommendedName>
        <fullName evidence="4">DUF3829 domain-containing protein</fullName>
    </recommendedName>
</protein>
<dbReference type="AlphaFoldDB" id="A0A917HL13"/>